<accession>A0A5B7CP00</accession>
<feature type="region of interest" description="Disordered" evidence="2">
    <location>
        <begin position="1"/>
        <end position="26"/>
    </location>
</feature>
<organism evidence="4 5">
    <name type="scientific">Portunus trituberculatus</name>
    <name type="common">Swimming crab</name>
    <name type="synonym">Neptunus trituberculatus</name>
    <dbReference type="NCBI Taxonomy" id="210409"/>
    <lineage>
        <taxon>Eukaryota</taxon>
        <taxon>Metazoa</taxon>
        <taxon>Ecdysozoa</taxon>
        <taxon>Arthropoda</taxon>
        <taxon>Crustacea</taxon>
        <taxon>Multicrustacea</taxon>
        <taxon>Malacostraca</taxon>
        <taxon>Eumalacostraca</taxon>
        <taxon>Eucarida</taxon>
        <taxon>Decapoda</taxon>
        <taxon>Pleocyemata</taxon>
        <taxon>Brachyura</taxon>
        <taxon>Eubrachyura</taxon>
        <taxon>Portunoidea</taxon>
        <taxon>Portunidae</taxon>
        <taxon>Portuninae</taxon>
        <taxon>Portunus</taxon>
    </lineage>
</organism>
<comment type="subcellular location">
    <subcellularLocation>
        <location evidence="1">Nucleus</location>
    </subcellularLocation>
</comment>
<comment type="caution">
    <text evidence="4">The sequence shown here is derived from an EMBL/GenBank/DDBJ whole genome shotgun (WGS) entry which is preliminary data.</text>
</comment>
<evidence type="ECO:0000313" key="5">
    <source>
        <dbReference type="Proteomes" id="UP000324222"/>
    </source>
</evidence>
<dbReference type="PROSITE" id="PS51293">
    <property type="entry name" value="SANT"/>
    <property type="match status" value="1"/>
</dbReference>
<dbReference type="InterPro" id="IPR009057">
    <property type="entry name" value="Homeodomain-like_sf"/>
</dbReference>
<evidence type="ECO:0000313" key="4">
    <source>
        <dbReference type="EMBL" id="MPC11447.1"/>
    </source>
</evidence>
<dbReference type="Pfam" id="PF20878">
    <property type="entry name" value="REST_helical"/>
    <property type="match status" value="1"/>
</dbReference>
<reference evidence="4 5" key="1">
    <citation type="submission" date="2019-05" db="EMBL/GenBank/DDBJ databases">
        <title>Another draft genome of Portunus trituberculatus and its Hox gene families provides insights of decapod evolution.</title>
        <authorList>
            <person name="Jeong J.-H."/>
            <person name="Song I."/>
            <person name="Kim S."/>
            <person name="Choi T."/>
            <person name="Kim D."/>
            <person name="Ryu S."/>
            <person name="Kim W."/>
        </authorList>
    </citation>
    <scope>NUCLEOTIDE SEQUENCE [LARGE SCALE GENOMIC DNA]</scope>
    <source>
        <tissue evidence="4">Muscle</tissue>
    </source>
</reference>
<dbReference type="Proteomes" id="UP000324222">
    <property type="component" value="Unassembled WGS sequence"/>
</dbReference>
<dbReference type="GO" id="GO:0005634">
    <property type="term" value="C:nucleus"/>
    <property type="evidence" value="ECO:0007669"/>
    <property type="project" value="UniProtKB-SubCell"/>
</dbReference>
<keyword evidence="5" id="KW-1185">Reference proteome</keyword>
<evidence type="ECO:0000256" key="1">
    <source>
        <dbReference type="ARBA" id="ARBA00004123"/>
    </source>
</evidence>
<dbReference type="InterPro" id="IPR001005">
    <property type="entry name" value="SANT/Myb"/>
</dbReference>
<dbReference type="InterPro" id="IPR049048">
    <property type="entry name" value="REST_helical"/>
</dbReference>
<evidence type="ECO:0000259" key="3">
    <source>
        <dbReference type="PROSITE" id="PS51293"/>
    </source>
</evidence>
<dbReference type="Pfam" id="PF00249">
    <property type="entry name" value="Myb_DNA-binding"/>
    <property type="match status" value="1"/>
</dbReference>
<feature type="domain" description="SANT" evidence="3">
    <location>
        <begin position="81"/>
        <end position="112"/>
    </location>
</feature>
<gene>
    <name evidence="4" type="primary">RCOR3</name>
    <name evidence="4" type="ORF">E2C01_004115</name>
</gene>
<dbReference type="OrthoDB" id="10064338at2759"/>
<evidence type="ECO:0000256" key="2">
    <source>
        <dbReference type="SAM" id="MobiDB-lite"/>
    </source>
</evidence>
<dbReference type="Gene3D" id="1.20.58.1880">
    <property type="match status" value="2"/>
</dbReference>
<dbReference type="SUPFAM" id="SSF46689">
    <property type="entry name" value="Homeodomain-like"/>
    <property type="match status" value="1"/>
</dbReference>
<sequence>MGTLRPTVGPMKRDKQLIKHKRRPPRGMHINHEDLMAMISSGPPGPPGAPTPGQQLLRHMENEVIALKRQVSHTKLSVRYFGKDFKAIAEIVGNKTENHVRSFFVTYRKRYNLDGVLREWEEEHGPVRTSEAE</sequence>
<dbReference type="InterPro" id="IPR017884">
    <property type="entry name" value="SANT_dom"/>
</dbReference>
<name>A0A5B7CP00_PORTR</name>
<dbReference type="EMBL" id="VSRR010000163">
    <property type="protein sequence ID" value="MPC11447.1"/>
    <property type="molecule type" value="Genomic_DNA"/>
</dbReference>
<dbReference type="AlphaFoldDB" id="A0A5B7CP00"/>
<proteinExistence type="predicted"/>
<protein>
    <submittedName>
        <fullName evidence="4">REST corepressor 3</fullName>
    </submittedName>
</protein>